<sequence>MKKLSAVLLAFALVFSNVGAVVFHDSGDVIVEAKSYKSGKKGFSGTTFPSKNRVTNDDTNKNNNVNKSTTNQNSNKTGTSTTKGGFSSGGLMKGLLVGGLAGLLFGSLFADMGILGSLLGLMINLGAILLIAYLIMKIYFMLKRKNEKEVTEHWRR</sequence>
<evidence type="ECO:0000313" key="5">
    <source>
        <dbReference type="Proteomes" id="UP001595978"/>
    </source>
</evidence>
<dbReference type="Proteomes" id="UP001595978">
    <property type="component" value="Unassembled WGS sequence"/>
</dbReference>
<feature type="signal peptide" evidence="3">
    <location>
        <begin position="1"/>
        <end position="20"/>
    </location>
</feature>
<keyword evidence="2" id="KW-0812">Transmembrane</keyword>
<gene>
    <name evidence="4" type="ORF">ACFPOH_02185</name>
</gene>
<feature type="region of interest" description="Disordered" evidence="1">
    <location>
        <begin position="47"/>
        <end position="83"/>
    </location>
</feature>
<name>A0ABW0R730_9BACL</name>
<keyword evidence="3" id="KW-0732">Signal</keyword>
<organism evidence="4 5">
    <name type="scientific">Ureibacillus suwonensis</name>
    <dbReference type="NCBI Taxonomy" id="313007"/>
    <lineage>
        <taxon>Bacteria</taxon>
        <taxon>Bacillati</taxon>
        <taxon>Bacillota</taxon>
        <taxon>Bacilli</taxon>
        <taxon>Bacillales</taxon>
        <taxon>Caryophanaceae</taxon>
        <taxon>Ureibacillus</taxon>
    </lineage>
</organism>
<feature type="chain" id="PRO_5046242478" description="Preprotein translocase subunit Tim44" evidence="3">
    <location>
        <begin position="21"/>
        <end position="156"/>
    </location>
</feature>
<evidence type="ECO:0008006" key="6">
    <source>
        <dbReference type="Google" id="ProtNLM"/>
    </source>
</evidence>
<comment type="caution">
    <text evidence="4">The sequence shown here is derived from an EMBL/GenBank/DDBJ whole genome shotgun (WGS) entry which is preliminary data.</text>
</comment>
<evidence type="ECO:0000313" key="4">
    <source>
        <dbReference type="EMBL" id="MFC5540588.1"/>
    </source>
</evidence>
<dbReference type="EMBL" id="JBHSNQ010000029">
    <property type="protein sequence ID" value="MFC5540588.1"/>
    <property type="molecule type" value="Genomic_DNA"/>
</dbReference>
<feature type="transmembrane region" description="Helical" evidence="2">
    <location>
        <begin position="114"/>
        <end position="136"/>
    </location>
</feature>
<evidence type="ECO:0000256" key="3">
    <source>
        <dbReference type="SAM" id="SignalP"/>
    </source>
</evidence>
<dbReference type="RefSeq" id="WP_390308754.1">
    <property type="nucleotide sequence ID" value="NZ_JBHSNQ010000029.1"/>
</dbReference>
<feature type="compositionally biased region" description="Low complexity" evidence="1">
    <location>
        <begin position="61"/>
        <end position="83"/>
    </location>
</feature>
<keyword evidence="2" id="KW-1133">Transmembrane helix</keyword>
<evidence type="ECO:0000256" key="2">
    <source>
        <dbReference type="SAM" id="Phobius"/>
    </source>
</evidence>
<accession>A0ABW0R730</accession>
<reference evidence="5" key="1">
    <citation type="journal article" date="2019" name="Int. J. Syst. Evol. Microbiol.">
        <title>The Global Catalogue of Microorganisms (GCM) 10K type strain sequencing project: providing services to taxonomists for standard genome sequencing and annotation.</title>
        <authorList>
            <consortium name="The Broad Institute Genomics Platform"/>
            <consortium name="The Broad Institute Genome Sequencing Center for Infectious Disease"/>
            <person name="Wu L."/>
            <person name="Ma J."/>
        </authorList>
    </citation>
    <scope>NUCLEOTIDE SEQUENCE [LARGE SCALE GENOMIC DNA]</scope>
    <source>
        <strain evidence="5">CCUG 56331</strain>
    </source>
</reference>
<keyword evidence="5" id="KW-1185">Reference proteome</keyword>
<protein>
    <recommendedName>
        <fullName evidence="6">Preprotein translocase subunit Tim44</fullName>
    </recommendedName>
</protein>
<keyword evidence="2" id="KW-0472">Membrane</keyword>
<evidence type="ECO:0000256" key="1">
    <source>
        <dbReference type="SAM" id="MobiDB-lite"/>
    </source>
</evidence>
<proteinExistence type="predicted"/>